<proteinExistence type="predicted"/>
<dbReference type="PANTHER" id="PTHR43316:SF3">
    <property type="entry name" value="HALOACID DEHALOGENASE, TYPE II (AFU_ORTHOLOGUE AFUA_2G07750)-RELATED"/>
    <property type="match status" value="1"/>
</dbReference>
<protein>
    <submittedName>
        <fullName evidence="2">HAD-IA family hydrolase</fullName>
    </submittedName>
</protein>
<organism evidence="2 3">
    <name type="scientific">Inconstantimicrobium porci</name>
    <dbReference type="NCBI Taxonomy" id="2652291"/>
    <lineage>
        <taxon>Bacteria</taxon>
        <taxon>Bacillati</taxon>
        <taxon>Bacillota</taxon>
        <taxon>Clostridia</taxon>
        <taxon>Eubacteriales</taxon>
        <taxon>Clostridiaceae</taxon>
        <taxon>Inconstantimicrobium</taxon>
    </lineage>
</organism>
<dbReference type="InterPro" id="IPR023214">
    <property type="entry name" value="HAD_sf"/>
</dbReference>
<dbReference type="EMBL" id="VULX01000025">
    <property type="protein sequence ID" value="MSR92228.1"/>
    <property type="molecule type" value="Genomic_DNA"/>
</dbReference>
<evidence type="ECO:0000313" key="3">
    <source>
        <dbReference type="Proteomes" id="UP000460287"/>
    </source>
</evidence>
<dbReference type="Pfam" id="PF00702">
    <property type="entry name" value="Hydrolase"/>
    <property type="match status" value="1"/>
</dbReference>
<keyword evidence="1 2" id="KW-0378">Hydrolase</keyword>
<reference evidence="2 3" key="1">
    <citation type="submission" date="2019-08" db="EMBL/GenBank/DDBJ databases">
        <title>In-depth cultivation of the pig gut microbiome towards novel bacterial diversity and tailored functional studies.</title>
        <authorList>
            <person name="Wylensek D."/>
            <person name="Hitch T.C.A."/>
            <person name="Clavel T."/>
        </authorList>
    </citation>
    <scope>NUCLEOTIDE SEQUENCE [LARGE SCALE GENOMIC DNA]</scope>
    <source>
        <strain evidence="2 3">WCA-383-APC-5B</strain>
    </source>
</reference>
<dbReference type="Gene3D" id="3.40.50.1000">
    <property type="entry name" value="HAD superfamily/HAD-like"/>
    <property type="match status" value="1"/>
</dbReference>
<keyword evidence="3" id="KW-1185">Reference proteome</keyword>
<dbReference type="AlphaFoldDB" id="A0A7X2N036"/>
<evidence type="ECO:0000313" key="2">
    <source>
        <dbReference type="EMBL" id="MSR92228.1"/>
    </source>
</evidence>
<dbReference type="NCBIfam" id="TIGR01549">
    <property type="entry name" value="HAD-SF-IA-v1"/>
    <property type="match status" value="1"/>
</dbReference>
<dbReference type="InterPro" id="IPR036412">
    <property type="entry name" value="HAD-like_sf"/>
</dbReference>
<sequence length="247" mass="29082">MIHQQVRRVFLYGHTLFYEPEFDAERGYKEILDFAVKNNNNLSAEDLAEKSLEIRKEICKYISSDIEINNMIFQRLVFDTLGIEYSLSEEEIEMKFWEKAEPIYPMEHALEMLCYLKKTGIRTGIVSNISFSSRTLLRRIQKQLPECAFEFVITSSEYMFRKPNPYMFKAAINKAGLKAEDIWYCGDGIKLDVESSAKCGMYPVWYESDIKCTYRKADADLRPQCPHLNIHDWLELIEILDKLKNTY</sequence>
<evidence type="ECO:0000256" key="1">
    <source>
        <dbReference type="ARBA" id="ARBA00022801"/>
    </source>
</evidence>
<comment type="caution">
    <text evidence="2">The sequence shown here is derived from an EMBL/GenBank/DDBJ whole genome shotgun (WGS) entry which is preliminary data.</text>
</comment>
<dbReference type="Proteomes" id="UP000460287">
    <property type="component" value="Unassembled WGS sequence"/>
</dbReference>
<dbReference type="GO" id="GO:0016787">
    <property type="term" value="F:hydrolase activity"/>
    <property type="evidence" value="ECO:0007669"/>
    <property type="project" value="UniProtKB-KW"/>
</dbReference>
<accession>A0A7X2N036</accession>
<gene>
    <name evidence="2" type="ORF">FYJ33_12690</name>
</gene>
<dbReference type="SUPFAM" id="SSF56784">
    <property type="entry name" value="HAD-like"/>
    <property type="match status" value="1"/>
</dbReference>
<dbReference type="InterPro" id="IPR006439">
    <property type="entry name" value="HAD-SF_hydro_IA"/>
</dbReference>
<name>A0A7X2N036_9CLOT</name>
<dbReference type="PANTHER" id="PTHR43316">
    <property type="entry name" value="HYDROLASE, HALOACID DELAHOGENASE-RELATED"/>
    <property type="match status" value="1"/>
</dbReference>
<dbReference type="InterPro" id="IPR051540">
    <property type="entry name" value="S-2-haloacid_dehalogenase"/>
</dbReference>